<evidence type="ECO:0000313" key="7">
    <source>
        <dbReference type="EMBL" id="KAK0577489.1"/>
    </source>
</evidence>
<dbReference type="AlphaFoldDB" id="A0AA39RNW3"/>
<dbReference type="PANTHER" id="PTHR31541">
    <property type="entry name" value="B3 DOMAIN PLANT PROTEIN-RELATED"/>
    <property type="match status" value="1"/>
</dbReference>
<organism evidence="7 8">
    <name type="scientific">Acer saccharum</name>
    <name type="common">Sugar maple</name>
    <dbReference type="NCBI Taxonomy" id="4024"/>
    <lineage>
        <taxon>Eukaryota</taxon>
        <taxon>Viridiplantae</taxon>
        <taxon>Streptophyta</taxon>
        <taxon>Embryophyta</taxon>
        <taxon>Tracheophyta</taxon>
        <taxon>Spermatophyta</taxon>
        <taxon>Magnoliopsida</taxon>
        <taxon>eudicotyledons</taxon>
        <taxon>Gunneridae</taxon>
        <taxon>Pentapetalae</taxon>
        <taxon>rosids</taxon>
        <taxon>malvids</taxon>
        <taxon>Sapindales</taxon>
        <taxon>Sapindaceae</taxon>
        <taxon>Hippocastanoideae</taxon>
        <taxon>Acereae</taxon>
        <taxon>Acer</taxon>
    </lineage>
</organism>
<evidence type="ECO:0000313" key="8">
    <source>
        <dbReference type="Proteomes" id="UP001168877"/>
    </source>
</evidence>
<keyword evidence="4" id="KW-0804">Transcription</keyword>
<sequence>MSSLGDDSFERFLQEEPEAANGDEEKAMELVTAARVLISFTMKPRGRQDDYGADMAKEDEEAAMTLLSLRGEVATGVTENGAKIHDLHDLPKKLKIKIEKLNGTDVTVVAEKQLYKTDLNKKENRLLIAEKTILNPFLNPDEEKQLDDKEGIQVTVIQPCLETAHNMMLKKWTMNKNKYFALIGNWSSIAKKEENYLKIGCMVRLLSFRKESELFLALYVKA</sequence>
<dbReference type="GO" id="GO:0005634">
    <property type="term" value="C:nucleus"/>
    <property type="evidence" value="ECO:0007669"/>
    <property type="project" value="UniProtKB-SubCell"/>
</dbReference>
<dbReference type="PANTHER" id="PTHR31541:SF25">
    <property type="entry name" value="GAMMA-GLIADIN B"/>
    <property type="match status" value="1"/>
</dbReference>
<evidence type="ECO:0000256" key="3">
    <source>
        <dbReference type="ARBA" id="ARBA00023125"/>
    </source>
</evidence>
<keyword evidence="5" id="KW-0539">Nucleus</keyword>
<dbReference type="InterPro" id="IPR015300">
    <property type="entry name" value="DNA-bd_pseudobarrel_sf"/>
</dbReference>
<feature type="region of interest" description="Disordered" evidence="6">
    <location>
        <begin position="1"/>
        <end position="25"/>
    </location>
</feature>
<evidence type="ECO:0000256" key="4">
    <source>
        <dbReference type="ARBA" id="ARBA00023163"/>
    </source>
</evidence>
<dbReference type="Gene3D" id="2.40.330.10">
    <property type="entry name" value="DNA-binding pseudobarrel domain"/>
    <property type="match status" value="1"/>
</dbReference>
<evidence type="ECO:0000256" key="6">
    <source>
        <dbReference type="SAM" id="MobiDB-lite"/>
    </source>
</evidence>
<evidence type="ECO:0000256" key="5">
    <source>
        <dbReference type="ARBA" id="ARBA00023242"/>
    </source>
</evidence>
<comment type="caution">
    <text evidence="7">The sequence shown here is derived from an EMBL/GenBank/DDBJ whole genome shotgun (WGS) entry which is preliminary data.</text>
</comment>
<keyword evidence="8" id="KW-1185">Reference proteome</keyword>
<accession>A0AA39RNW3</accession>
<evidence type="ECO:0008006" key="9">
    <source>
        <dbReference type="Google" id="ProtNLM"/>
    </source>
</evidence>
<evidence type="ECO:0000256" key="1">
    <source>
        <dbReference type="ARBA" id="ARBA00004123"/>
    </source>
</evidence>
<dbReference type="Pfam" id="PF03754">
    <property type="entry name" value="At2g31720-like"/>
    <property type="match status" value="1"/>
</dbReference>
<keyword evidence="2" id="KW-0805">Transcription regulation</keyword>
<evidence type="ECO:0000256" key="2">
    <source>
        <dbReference type="ARBA" id="ARBA00023015"/>
    </source>
</evidence>
<dbReference type="InterPro" id="IPR005508">
    <property type="entry name" value="At2g31720-like"/>
</dbReference>
<protein>
    <recommendedName>
        <fullName evidence="9">B3 domain-containing protein</fullName>
    </recommendedName>
</protein>
<name>A0AA39RNW3_ACESA</name>
<proteinExistence type="predicted"/>
<dbReference type="GO" id="GO:0003677">
    <property type="term" value="F:DNA binding"/>
    <property type="evidence" value="ECO:0007669"/>
    <property type="project" value="UniProtKB-KW"/>
</dbReference>
<reference evidence="7" key="2">
    <citation type="submission" date="2023-06" db="EMBL/GenBank/DDBJ databases">
        <authorList>
            <person name="Swenson N.G."/>
            <person name="Wegrzyn J.L."/>
            <person name="Mcevoy S.L."/>
        </authorList>
    </citation>
    <scope>NUCLEOTIDE SEQUENCE</scope>
    <source>
        <strain evidence="7">NS2018</strain>
        <tissue evidence="7">Leaf</tissue>
    </source>
</reference>
<keyword evidence="3" id="KW-0238">DNA-binding</keyword>
<reference evidence="7" key="1">
    <citation type="journal article" date="2022" name="Plant J.">
        <title>Strategies of tolerance reflected in two North American maple genomes.</title>
        <authorList>
            <person name="McEvoy S.L."/>
            <person name="Sezen U.U."/>
            <person name="Trouern-Trend A."/>
            <person name="McMahon S.M."/>
            <person name="Schaberg P.G."/>
            <person name="Yang J."/>
            <person name="Wegrzyn J.L."/>
            <person name="Swenson N.G."/>
        </authorList>
    </citation>
    <scope>NUCLEOTIDE SEQUENCE</scope>
    <source>
        <strain evidence="7">NS2018</strain>
    </source>
</reference>
<comment type="subcellular location">
    <subcellularLocation>
        <location evidence="1">Nucleus</location>
    </subcellularLocation>
</comment>
<dbReference type="EMBL" id="JAUESC010000386">
    <property type="protein sequence ID" value="KAK0577489.1"/>
    <property type="molecule type" value="Genomic_DNA"/>
</dbReference>
<dbReference type="Proteomes" id="UP001168877">
    <property type="component" value="Unassembled WGS sequence"/>
</dbReference>
<gene>
    <name evidence="7" type="ORF">LWI29_033859</name>
</gene>